<protein>
    <submittedName>
        <fullName evidence="8">MFS transporter</fullName>
    </submittedName>
</protein>
<dbReference type="RefSeq" id="WP_310876419.1">
    <property type="nucleotide sequence ID" value="NZ_BSYK01000001.1"/>
</dbReference>
<feature type="transmembrane region" description="Helical" evidence="6">
    <location>
        <begin position="162"/>
        <end position="189"/>
    </location>
</feature>
<feature type="transmembrane region" description="Helical" evidence="6">
    <location>
        <begin position="238"/>
        <end position="259"/>
    </location>
</feature>
<feature type="transmembrane region" description="Helical" evidence="6">
    <location>
        <begin position="137"/>
        <end position="156"/>
    </location>
</feature>
<feature type="transmembrane region" description="Helical" evidence="6">
    <location>
        <begin position="296"/>
        <end position="317"/>
    </location>
</feature>
<organism evidence="8 9">
    <name type="scientific">Priestia megaterium</name>
    <name type="common">Bacillus megaterium</name>
    <dbReference type="NCBI Taxonomy" id="1404"/>
    <lineage>
        <taxon>Bacteria</taxon>
        <taxon>Bacillati</taxon>
        <taxon>Bacillota</taxon>
        <taxon>Bacilli</taxon>
        <taxon>Bacillales</taxon>
        <taxon>Bacillaceae</taxon>
        <taxon>Priestia</taxon>
    </lineage>
</organism>
<evidence type="ECO:0000256" key="3">
    <source>
        <dbReference type="ARBA" id="ARBA00022692"/>
    </source>
</evidence>
<evidence type="ECO:0000256" key="1">
    <source>
        <dbReference type="ARBA" id="ARBA00004651"/>
    </source>
</evidence>
<keyword evidence="5 6" id="KW-0472">Membrane</keyword>
<dbReference type="CDD" id="cd17489">
    <property type="entry name" value="MFS_YfcJ_like"/>
    <property type="match status" value="1"/>
</dbReference>
<feature type="transmembrane region" description="Helical" evidence="6">
    <location>
        <begin position="12"/>
        <end position="30"/>
    </location>
</feature>
<dbReference type="InterPro" id="IPR011701">
    <property type="entry name" value="MFS"/>
</dbReference>
<dbReference type="Gene3D" id="1.20.1250.20">
    <property type="entry name" value="MFS general substrate transporter like domains"/>
    <property type="match status" value="2"/>
</dbReference>
<dbReference type="GO" id="GO:0022857">
    <property type="term" value="F:transmembrane transporter activity"/>
    <property type="evidence" value="ECO:0007669"/>
    <property type="project" value="InterPro"/>
</dbReference>
<feature type="transmembrane region" description="Helical" evidence="6">
    <location>
        <begin position="271"/>
        <end position="290"/>
    </location>
</feature>
<evidence type="ECO:0000256" key="6">
    <source>
        <dbReference type="SAM" id="Phobius"/>
    </source>
</evidence>
<evidence type="ECO:0000256" key="5">
    <source>
        <dbReference type="ARBA" id="ARBA00023136"/>
    </source>
</evidence>
<dbReference type="InterPro" id="IPR036259">
    <property type="entry name" value="MFS_trans_sf"/>
</dbReference>
<evidence type="ECO:0000256" key="2">
    <source>
        <dbReference type="ARBA" id="ARBA00022448"/>
    </source>
</evidence>
<evidence type="ECO:0000259" key="7">
    <source>
        <dbReference type="PROSITE" id="PS50850"/>
    </source>
</evidence>
<dbReference type="InterPro" id="IPR052714">
    <property type="entry name" value="MFS_Exporter"/>
</dbReference>
<feature type="transmembrane region" description="Helical" evidence="6">
    <location>
        <begin position="209"/>
        <end position="232"/>
    </location>
</feature>
<dbReference type="PANTHER" id="PTHR23531">
    <property type="entry name" value="QUINOLENE RESISTANCE PROTEIN NORA"/>
    <property type="match status" value="1"/>
</dbReference>
<proteinExistence type="predicted"/>
<sequence length="392" mass="42426">MSHSVSKIWTKDFFILSAVNFFLTLVYFLLNATITSYAMNEFHATTGQSGFIAGIFIIGALLGRLLTGRLVLSKKILISGLVLFLATVLLYFFDFGIYFLILNRFLNGISVGIATTVVGTVVALVIPNSRRGEGISYFAVSTALATGLGPFIGLLLSQNANYNLIFIFSLILGVISLGISFNLNVPQVINQSNANKKALFSNLIDPKTIPIAIIIFVSAFSFSSILSYINLYAVELNLVSTASFFFMVYTVSVLISRPFTGRMVDKLGPNIIMYPAFILFGLGMILLSFAGSSMPLLLAGVLVGLGFGNISSISQTVAVSQATPQRVGLATATFMIFMDLGNGVGPSVLGLIIPATGYRGMYQTLTIIVFMSLILYYFLHGRKAKMKQQQAL</sequence>
<feature type="transmembrane region" description="Helical" evidence="6">
    <location>
        <begin position="361"/>
        <end position="379"/>
    </location>
</feature>
<dbReference type="InterPro" id="IPR020846">
    <property type="entry name" value="MFS_dom"/>
</dbReference>
<comment type="subcellular location">
    <subcellularLocation>
        <location evidence="1">Cell membrane</location>
        <topology evidence="1">Multi-pass membrane protein</topology>
    </subcellularLocation>
</comment>
<keyword evidence="3 6" id="KW-0812">Transmembrane</keyword>
<comment type="caution">
    <text evidence="8">The sequence shown here is derived from an EMBL/GenBank/DDBJ whole genome shotgun (WGS) entry which is preliminary data.</text>
</comment>
<reference evidence="8" key="1">
    <citation type="journal article" date="2024" name="Appl Microbiol">
        <title>Effect of kuratsuki Bacillus and Priestia on Taste of Sake.</title>
        <authorList>
            <person name="Kobayashi K."/>
            <person name="Nishida H."/>
        </authorList>
    </citation>
    <scope>NUCLEOTIDE SEQUENCE</scope>
    <source>
        <strain evidence="8">B-12</strain>
    </source>
</reference>
<dbReference type="Proteomes" id="UP001165240">
    <property type="component" value="Unassembled WGS sequence"/>
</dbReference>
<dbReference type="PROSITE" id="PS50850">
    <property type="entry name" value="MFS"/>
    <property type="match status" value="1"/>
</dbReference>
<evidence type="ECO:0000313" key="9">
    <source>
        <dbReference type="Proteomes" id="UP001165240"/>
    </source>
</evidence>
<evidence type="ECO:0000313" key="8">
    <source>
        <dbReference type="EMBL" id="GMG73316.1"/>
    </source>
</evidence>
<feature type="transmembrane region" description="Helical" evidence="6">
    <location>
        <begin position="50"/>
        <end position="67"/>
    </location>
</feature>
<dbReference type="Pfam" id="PF07690">
    <property type="entry name" value="MFS_1"/>
    <property type="match status" value="1"/>
</dbReference>
<feature type="transmembrane region" description="Helical" evidence="6">
    <location>
        <begin position="105"/>
        <end position="125"/>
    </location>
</feature>
<gene>
    <name evidence="8" type="ORF">ShirakiTB12_17840</name>
</gene>
<dbReference type="PANTHER" id="PTHR23531:SF1">
    <property type="entry name" value="QUINOLENE RESISTANCE PROTEIN NORA"/>
    <property type="match status" value="1"/>
</dbReference>
<feature type="domain" description="Major facilitator superfamily (MFS) profile" evidence="7">
    <location>
        <begin position="13"/>
        <end position="384"/>
    </location>
</feature>
<dbReference type="AlphaFoldDB" id="A0AAX6BHT1"/>
<feature type="transmembrane region" description="Helical" evidence="6">
    <location>
        <begin position="329"/>
        <end position="355"/>
    </location>
</feature>
<accession>A0AAX6BHT1</accession>
<name>A0AAX6BHT1_PRIMG</name>
<feature type="transmembrane region" description="Helical" evidence="6">
    <location>
        <begin position="76"/>
        <end position="99"/>
    </location>
</feature>
<dbReference type="GO" id="GO:0005886">
    <property type="term" value="C:plasma membrane"/>
    <property type="evidence" value="ECO:0007669"/>
    <property type="project" value="UniProtKB-SubCell"/>
</dbReference>
<keyword evidence="2" id="KW-0813">Transport</keyword>
<dbReference type="SUPFAM" id="SSF103473">
    <property type="entry name" value="MFS general substrate transporter"/>
    <property type="match status" value="1"/>
</dbReference>
<keyword evidence="4 6" id="KW-1133">Transmembrane helix</keyword>
<dbReference type="EMBL" id="BSYK01000001">
    <property type="protein sequence ID" value="GMG73316.1"/>
    <property type="molecule type" value="Genomic_DNA"/>
</dbReference>
<evidence type="ECO:0000256" key="4">
    <source>
        <dbReference type="ARBA" id="ARBA00022989"/>
    </source>
</evidence>